<organism evidence="2 3">
    <name type="scientific">Actinoplanes couchii</name>
    <dbReference type="NCBI Taxonomy" id="403638"/>
    <lineage>
        <taxon>Bacteria</taxon>
        <taxon>Bacillati</taxon>
        <taxon>Actinomycetota</taxon>
        <taxon>Actinomycetes</taxon>
        <taxon>Micromonosporales</taxon>
        <taxon>Micromonosporaceae</taxon>
        <taxon>Actinoplanes</taxon>
    </lineage>
</organism>
<reference evidence="2 3" key="1">
    <citation type="submission" date="2021-01" db="EMBL/GenBank/DDBJ databases">
        <title>Whole genome shotgun sequence of Actinoplanes couchii NBRC 106145.</title>
        <authorList>
            <person name="Komaki H."/>
            <person name="Tamura T."/>
        </authorList>
    </citation>
    <scope>NUCLEOTIDE SEQUENCE [LARGE SCALE GENOMIC DNA]</scope>
    <source>
        <strain evidence="2 3">NBRC 106145</strain>
    </source>
</reference>
<evidence type="ECO:0000313" key="3">
    <source>
        <dbReference type="Proteomes" id="UP000612282"/>
    </source>
</evidence>
<dbReference type="InterPro" id="IPR001853">
    <property type="entry name" value="DSBA-like_thioredoxin_dom"/>
</dbReference>
<evidence type="ECO:0000259" key="1">
    <source>
        <dbReference type="Pfam" id="PF01323"/>
    </source>
</evidence>
<feature type="domain" description="DSBA-like thioredoxin" evidence="1">
    <location>
        <begin position="4"/>
        <end position="195"/>
    </location>
</feature>
<dbReference type="InterPro" id="IPR036249">
    <property type="entry name" value="Thioredoxin-like_sf"/>
</dbReference>
<dbReference type="Gene3D" id="3.40.30.10">
    <property type="entry name" value="Glutaredoxin"/>
    <property type="match status" value="1"/>
</dbReference>
<dbReference type="Pfam" id="PF01323">
    <property type="entry name" value="DSBA"/>
    <property type="match status" value="1"/>
</dbReference>
<dbReference type="EMBL" id="BOMG01000117">
    <property type="protein sequence ID" value="GID61000.1"/>
    <property type="molecule type" value="Genomic_DNA"/>
</dbReference>
<sequence length="203" mass="21418">MRLVYVFDAYCGWCHGFATTIREVAARHPHLPIEVVSGGLFVGERRVPIGRFGYIDGANAKISEITGARFGAGYQRLIADGSFVMDSEAAARGFAALRTTGTHSPVELAEIMQSAFYLDGHSLSEPGTYRLIATSAGLDADAVVEAFQDPASLAAAHADFERAARLGATGFPTLVAIRGDEVVTLARGNATADEVTTRIAALG</sequence>
<protein>
    <submittedName>
        <fullName evidence="2">DsbA family protein</fullName>
    </submittedName>
</protein>
<dbReference type="Gene3D" id="1.10.472.60">
    <property type="entry name" value="putative protein disulfide isomerase domain"/>
    <property type="match status" value="1"/>
</dbReference>
<keyword evidence="3" id="KW-1185">Reference proteome</keyword>
<dbReference type="RefSeq" id="WP_203808541.1">
    <property type="nucleotide sequence ID" value="NZ_BAAAQE010000047.1"/>
</dbReference>
<dbReference type="SUPFAM" id="SSF52833">
    <property type="entry name" value="Thioredoxin-like"/>
    <property type="match status" value="1"/>
</dbReference>
<gene>
    <name evidence="2" type="ORF">Aco03nite_094040</name>
</gene>
<name>A0ABQ3XR63_9ACTN</name>
<evidence type="ECO:0000313" key="2">
    <source>
        <dbReference type="EMBL" id="GID61000.1"/>
    </source>
</evidence>
<dbReference type="CDD" id="cd03025">
    <property type="entry name" value="DsbA_FrnE_like"/>
    <property type="match status" value="1"/>
</dbReference>
<dbReference type="Proteomes" id="UP000612282">
    <property type="component" value="Unassembled WGS sequence"/>
</dbReference>
<proteinExistence type="predicted"/>
<accession>A0ABQ3XR63</accession>
<comment type="caution">
    <text evidence="2">The sequence shown here is derived from an EMBL/GenBank/DDBJ whole genome shotgun (WGS) entry which is preliminary data.</text>
</comment>